<evidence type="ECO:0000313" key="3">
    <source>
        <dbReference type="Proteomes" id="UP000608024"/>
    </source>
</evidence>
<dbReference type="Proteomes" id="UP000608024">
    <property type="component" value="Unassembled WGS sequence"/>
</dbReference>
<keyword evidence="3" id="KW-1185">Reference proteome</keyword>
<feature type="region of interest" description="Disordered" evidence="1">
    <location>
        <begin position="53"/>
        <end position="76"/>
    </location>
</feature>
<reference evidence="2" key="1">
    <citation type="journal article" date="2014" name="Int. J. Syst. Evol. Microbiol.">
        <title>Complete genome sequence of Corynebacterium casei LMG S-19264T (=DSM 44701T), isolated from a smear-ripened cheese.</title>
        <authorList>
            <consortium name="US DOE Joint Genome Institute (JGI-PGF)"/>
            <person name="Walter F."/>
            <person name="Albersmeier A."/>
            <person name="Kalinowski J."/>
            <person name="Ruckert C."/>
        </authorList>
    </citation>
    <scope>NUCLEOTIDE SEQUENCE</scope>
    <source>
        <strain evidence="2">JCM 4784</strain>
    </source>
</reference>
<dbReference type="Pfam" id="PF11625">
    <property type="entry name" value="DUF3253"/>
    <property type="match status" value="1"/>
</dbReference>
<organism evidence="2 3">
    <name type="scientific">Streptomyces longispororuber</name>
    <dbReference type="NCBI Taxonomy" id="68230"/>
    <lineage>
        <taxon>Bacteria</taxon>
        <taxon>Bacillati</taxon>
        <taxon>Actinomycetota</taxon>
        <taxon>Actinomycetes</taxon>
        <taxon>Kitasatosporales</taxon>
        <taxon>Streptomycetaceae</taxon>
        <taxon>Streptomyces</taxon>
    </lineage>
</organism>
<reference evidence="2" key="2">
    <citation type="submission" date="2020-09" db="EMBL/GenBank/DDBJ databases">
        <authorList>
            <person name="Sun Q."/>
            <person name="Ohkuma M."/>
        </authorList>
    </citation>
    <scope>NUCLEOTIDE SEQUENCE</scope>
    <source>
        <strain evidence="2">JCM 4784</strain>
    </source>
</reference>
<evidence type="ECO:0008006" key="4">
    <source>
        <dbReference type="Google" id="ProtNLM"/>
    </source>
</evidence>
<dbReference type="SUPFAM" id="SSF46785">
    <property type="entry name" value="Winged helix' DNA-binding domain"/>
    <property type="match status" value="1"/>
</dbReference>
<proteinExistence type="predicted"/>
<dbReference type="EMBL" id="BNBT01000027">
    <property type="protein sequence ID" value="GHE54068.1"/>
    <property type="molecule type" value="Genomic_DNA"/>
</dbReference>
<protein>
    <recommendedName>
        <fullName evidence="4">S-adenosylmethionine tRNA ribosyltransferase</fullName>
    </recommendedName>
</protein>
<dbReference type="InterPro" id="IPR021660">
    <property type="entry name" value="DUF3253"/>
</dbReference>
<accession>A0A918ZIY3</accession>
<evidence type="ECO:0000313" key="2">
    <source>
        <dbReference type="EMBL" id="GHE54068.1"/>
    </source>
</evidence>
<sequence>MNLLDRRAATASICPSEAAREAYEGDDEGWRALMEPTRRAAWRLAAAGKVQVTRSGHPVTDPATPGPIRIRRANPS</sequence>
<dbReference type="InterPro" id="IPR036390">
    <property type="entry name" value="WH_DNA-bd_sf"/>
</dbReference>
<evidence type="ECO:0000256" key="1">
    <source>
        <dbReference type="SAM" id="MobiDB-lite"/>
    </source>
</evidence>
<dbReference type="AlphaFoldDB" id="A0A918ZIY3"/>
<dbReference type="InterPro" id="IPR036388">
    <property type="entry name" value="WH-like_DNA-bd_sf"/>
</dbReference>
<dbReference type="Gene3D" id="1.10.10.10">
    <property type="entry name" value="Winged helix-like DNA-binding domain superfamily/Winged helix DNA-binding domain"/>
    <property type="match status" value="1"/>
</dbReference>
<name>A0A918ZIY3_9ACTN</name>
<gene>
    <name evidence="2" type="ORF">GCM10018785_24420</name>
</gene>
<comment type="caution">
    <text evidence="2">The sequence shown here is derived from an EMBL/GenBank/DDBJ whole genome shotgun (WGS) entry which is preliminary data.</text>
</comment>